<dbReference type="Proteomes" id="UP000798662">
    <property type="component" value="Chromosome 1"/>
</dbReference>
<evidence type="ECO:0000313" key="2">
    <source>
        <dbReference type="Proteomes" id="UP000798662"/>
    </source>
</evidence>
<evidence type="ECO:0000313" key="1">
    <source>
        <dbReference type="EMBL" id="KAK1860949.1"/>
    </source>
</evidence>
<proteinExistence type="predicted"/>
<keyword evidence="2" id="KW-1185">Reference proteome</keyword>
<reference evidence="1" key="1">
    <citation type="submission" date="2019-11" db="EMBL/GenBank/DDBJ databases">
        <title>Nori genome reveals adaptations in red seaweeds to the harsh intertidal environment.</title>
        <authorList>
            <person name="Wang D."/>
            <person name="Mao Y."/>
        </authorList>
    </citation>
    <scope>NUCLEOTIDE SEQUENCE</scope>
    <source>
        <tissue evidence="1">Gametophyte</tissue>
    </source>
</reference>
<comment type="caution">
    <text evidence="1">The sequence shown here is derived from an EMBL/GenBank/DDBJ whole genome shotgun (WGS) entry which is preliminary data.</text>
</comment>
<sequence length="322" mass="32596">MASTAATVVPPPPSLGKDAGGLRVLFLCTGNSCRSHMAEAWARHHHTNGTFSSAGMRPSGKVNPNAAAVMAEKGIDLSTHRSQHLVEAFTSKGVPLDYVVTVCGNADGDCPMFHKGDPGGVYASTRIVHVGFDDPPELAAELEGEAALDVYRRLPAAAAAAPPPPPIRYGTAAHYAGVEALAAAAWEVGAWAVGDAAAAPLAAAFPAAASPRVARLLAHRAEAAGDAAAAAAAAAAALARAPATSSAEARRQVAAAVAARRPTVAAALLRAYLATWSTDVGGWEELGALAAAAGRLDEAVWCAAEALLLAPPGGSVHNYRLY</sequence>
<organism evidence="1 2">
    <name type="scientific">Pyropia yezoensis</name>
    <name type="common">Susabi-nori</name>
    <name type="synonym">Porphyra yezoensis</name>
    <dbReference type="NCBI Taxonomy" id="2788"/>
    <lineage>
        <taxon>Eukaryota</taxon>
        <taxon>Rhodophyta</taxon>
        <taxon>Bangiophyceae</taxon>
        <taxon>Bangiales</taxon>
        <taxon>Bangiaceae</taxon>
        <taxon>Pyropia</taxon>
    </lineage>
</organism>
<protein>
    <submittedName>
        <fullName evidence="1">Uncharacterized protein</fullName>
    </submittedName>
</protein>
<dbReference type="EMBL" id="CM020618">
    <property type="protein sequence ID" value="KAK1860949.1"/>
    <property type="molecule type" value="Genomic_DNA"/>
</dbReference>
<gene>
    <name evidence="1" type="ORF">I4F81_003535</name>
</gene>
<name>A0ACC3BTB5_PYRYE</name>
<accession>A0ACC3BTB5</accession>